<name>A0A072UIG4_MEDTR</name>
<gene>
    <name evidence="1" type="ordered locus">MTR_4g045663</name>
</gene>
<dbReference type="AlphaFoldDB" id="A0A072UIG4"/>
<proteinExistence type="predicted"/>
<evidence type="ECO:0000313" key="3">
    <source>
        <dbReference type="Proteomes" id="UP000002051"/>
    </source>
</evidence>
<keyword evidence="3" id="KW-1185">Reference proteome</keyword>
<reference evidence="2" key="3">
    <citation type="submission" date="2015-04" db="UniProtKB">
        <authorList>
            <consortium name="EnsemblPlants"/>
        </authorList>
    </citation>
    <scope>IDENTIFICATION</scope>
    <source>
        <strain evidence="2">cv. Jemalong A17</strain>
    </source>
</reference>
<organism evidence="1 3">
    <name type="scientific">Medicago truncatula</name>
    <name type="common">Barrel medic</name>
    <name type="synonym">Medicago tribuloides</name>
    <dbReference type="NCBI Taxonomy" id="3880"/>
    <lineage>
        <taxon>Eukaryota</taxon>
        <taxon>Viridiplantae</taxon>
        <taxon>Streptophyta</taxon>
        <taxon>Embryophyta</taxon>
        <taxon>Tracheophyta</taxon>
        <taxon>Spermatophyta</taxon>
        <taxon>Magnoliopsida</taxon>
        <taxon>eudicotyledons</taxon>
        <taxon>Gunneridae</taxon>
        <taxon>Pentapetalae</taxon>
        <taxon>rosids</taxon>
        <taxon>fabids</taxon>
        <taxon>Fabales</taxon>
        <taxon>Fabaceae</taxon>
        <taxon>Papilionoideae</taxon>
        <taxon>50 kb inversion clade</taxon>
        <taxon>NPAAA clade</taxon>
        <taxon>Hologalegina</taxon>
        <taxon>IRL clade</taxon>
        <taxon>Trifolieae</taxon>
        <taxon>Medicago</taxon>
    </lineage>
</organism>
<dbReference type="EMBL" id="CM001220">
    <property type="protein sequence ID" value="KEH29554.1"/>
    <property type="molecule type" value="Genomic_DNA"/>
</dbReference>
<sequence>MAETLKFVHVLIKIVHLWKKIRVRVDVVKAIVYMA</sequence>
<dbReference type="EnsemblPlants" id="KEH29554">
    <property type="protein sequence ID" value="KEH29554"/>
    <property type="gene ID" value="MTR_4g045663"/>
</dbReference>
<evidence type="ECO:0000313" key="2">
    <source>
        <dbReference type="EnsemblPlants" id="KEH29554"/>
    </source>
</evidence>
<dbReference type="HOGENOM" id="CLU_3369174_0_0_1"/>
<accession>A0A072UIG4</accession>
<reference evidence="1 3" key="2">
    <citation type="journal article" date="2014" name="BMC Genomics">
        <title>An improved genome release (version Mt4.0) for the model legume Medicago truncatula.</title>
        <authorList>
            <person name="Tang H."/>
            <person name="Krishnakumar V."/>
            <person name="Bidwell S."/>
            <person name="Rosen B."/>
            <person name="Chan A."/>
            <person name="Zhou S."/>
            <person name="Gentzbittel L."/>
            <person name="Childs K.L."/>
            <person name="Yandell M."/>
            <person name="Gundlach H."/>
            <person name="Mayer K.F."/>
            <person name="Schwartz D.C."/>
            <person name="Town C.D."/>
        </authorList>
    </citation>
    <scope>GENOME REANNOTATION</scope>
    <source>
        <strain evidence="1">A17</strain>
        <strain evidence="2 3">cv. Jemalong A17</strain>
    </source>
</reference>
<evidence type="ECO:0000313" key="1">
    <source>
        <dbReference type="EMBL" id="KEH29554.1"/>
    </source>
</evidence>
<reference evidence="1 3" key="1">
    <citation type="journal article" date="2011" name="Nature">
        <title>The Medicago genome provides insight into the evolution of rhizobial symbioses.</title>
        <authorList>
            <person name="Young N.D."/>
            <person name="Debelle F."/>
            <person name="Oldroyd G.E."/>
            <person name="Geurts R."/>
            <person name="Cannon S.B."/>
            <person name="Udvardi M.K."/>
            <person name="Benedito V.A."/>
            <person name="Mayer K.F."/>
            <person name="Gouzy J."/>
            <person name="Schoof H."/>
            <person name="Van de Peer Y."/>
            <person name="Proost S."/>
            <person name="Cook D.R."/>
            <person name="Meyers B.C."/>
            <person name="Spannagl M."/>
            <person name="Cheung F."/>
            <person name="De Mita S."/>
            <person name="Krishnakumar V."/>
            <person name="Gundlach H."/>
            <person name="Zhou S."/>
            <person name="Mudge J."/>
            <person name="Bharti A.K."/>
            <person name="Murray J.D."/>
            <person name="Naoumkina M.A."/>
            <person name="Rosen B."/>
            <person name="Silverstein K.A."/>
            <person name="Tang H."/>
            <person name="Rombauts S."/>
            <person name="Zhao P.X."/>
            <person name="Zhou P."/>
            <person name="Barbe V."/>
            <person name="Bardou P."/>
            <person name="Bechner M."/>
            <person name="Bellec A."/>
            <person name="Berger A."/>
            <person name="Berges H."/>
            <person name="Bidwell S."/>
            <person name="Bisseling T."/>
            <person name="Choisne N."/>
            <person name="Couloux A."/>
            <person name="Denny R."/>
            <person name="Deshpande S."/>
            <person name="Dai X."/>
            <person name="Doyle J.J."/>
            <person name="Dudez A.M."/>
            <person name="Farmer A.D."/>
            <person name="Fouteau S."/>
            <person name="Franken C."/>
            <person name="Gibelin C."/>
            <person name="Gish J."/>
            <person name="Goldstein S."/>
            <person name="Gonzalez A.J."/>
            <person name="Green P.J."/>
            <person name="Hallab A."/>
            <person name="Hartog M."/>
            <person name="Hua A."/>
            <person name="Humphray S.J."/>
            <person name="Jeong D.H."/>
            <person name="Jing Y."/>
            <person name="Jocker A."/>
            <person name="Kenton S.M."/>
            <person name="Kim D.J."/>
            <person name="Klee K."/>
            <person name="Lai H."/>
            <person name="Lang C."/>
            <person name="Lin S."/>
            <person name="Macmil S.L."/>
            <person name="Magdelenat G."/>
            <person name="Matthews L."/>
            <person name="McCorrison J."/>
            <person name="Monaghan E.L."/>
            <person name="Mun J.H."/>
            <person name="Najar F.Z."/>
            <person name="Nicholson C."/>
            <person name="Noirot C."/>
            <person name="O'Bleness M."/>
            <person name="Paule C.R."/>
            <person name="Poulain J."/>
            <person name="Prion F."/>
            <person name="Qin B."/>
            <person name="Qu C."/>
            <person name="Retzel E.F."/>
            <person name="Riddle C."/>
            <person name="Sallet E."/>
            <person name="Samain S."/>
            <person name="Samson N."/>
            <person name="Sanders I."/>
            <person name="Saurat O."/>
            <person name="Scarpelli C."/>
            <person name="Schiex T."/>
            <person name="Segurens B."/>
            <person name="Severin A.J."/>
            <person name="Sherrier D.J."/>
            <person name="Shi R."/>
            <person name="Sims S."/>
            <person name="Singer S.R."/>
            <person name="Sinharoy S."/>
            <person name="Sterck L."/>
            <person name="Viollet A."/>
            <person name="Wang B.B."/>
            <person name="Wang K."/>
            <person name="Wang M."/>
            <person name="Wang X."/>
            <person name="Warfsmann J."/>
            <person name="Weissenbach J."/>
            <person name="White D.D."/>
            <person name="White J.D."/>
            <person name="Wiley G.B."/>
            <person name="Wincker P."/>
            <person name="Xing Y."/>
            <person name="Yang L."/>
            <person name="Yao Z."/>
            <person name="Ying F."/>
            <person name="Zhai J."/>
            <person name="Zhou L."/>
            <person name="Zuber A."/>
            <person name="Denarie J."/>
            <person name="Dixon R.A."/>
            <person name="May G.D."/>
            <person name="Schwartz D.C."/>
            <person name="Rogers J."/>
            <person name="Quetier F."/>
            <person name="Town C.D."/>
            <person name="Roe B.A."/>
        </authorList>
    </citation>
    <scope>NUCLEOTIDE SEQUENCE [LARGE SCALE GENOMIC DNA]</scope>
    <source>
        <strain evidence="1">A17</strain>
        <strain evidence="2 3">cv. Jemalong A17</strain>
    </source>
</reference>
<dbReference type="Proteomes" id="UP000002051">
    <property type="component" value="Chromosome 4"/>
</dbReference>
<protein>
    <submittedName>
        <fullName evidence="1">Nodule Cysteine-Rich (NCR) secreted peptide</fullName>
    </submittedName>
</protein>